<evidence type="ECO:0000256" key="3">
    <source>
        <dbReference type="ARBA" id="ARBA00022475"/>
    </source>
</evidence>
<proteinExistence type="inferred from homology"/>
<comment type="caution">
    <text evidence="8">The sequence shown here is derived from an EMBL/GenBank/DDBJ whole genome shotgun (WGS) entry which is preliminary data.</text>
</comment>
<feature type="transmembrane region" description="Helical" evidence="7">
    <location>
        <begin position="75"/>
        <end position="95"/>
    </location>
</feature>
<keyword evidence="8" id="KW-0282">Flagellum</keyword>
<feature type="transmembrane region" description="Helical" evidence="7">
    <location>
        <begin position="13"/>
        <end position="32"/>
    </location>
</feature>
<comment type="similarity">
    <text evidence="2">Belongs to the FliR/MopE/SpaR family.</text>
</comment>
<feature type="transmembrane region" description="Helical" evidence="7">
    <location>
        <begin position="213"/>
        <end position="238"/>
    </location>
</feature>
<keyword evidence="8" id="KW-0966">Cell projection</keyword>
<keyword evidence="8" id="KW-0969">Cilium</keyword>
<evidence type="ECO:0000256" key="2">
    <source>
        <dbReference type="ARBA" id="ARBA00009772"/>
    </source>
</evidence>
<dbReference type="EMBL" id="JAYLLH010000009">
    <property type="protein sequence ID" value="MEC3861361.1"/>
    <property type="molecule type" value="Genomic_DNA"/>
</dbReference>
<evidence type="ECO:0000256" key="6">
    <source>
        <dbReference type="ARBA" id="ARBA00023136"/>
    </source>
</evidence>
<evidence type="ECO:0000256" key="5">
    <source>
        <dbReference type="ARBA" id="ARBA00022989"/>
    </source>
</evidence>
<accession>A0ABU6HG81</accession>
<gene>
    <name evidence="8" type="ORF">VK792_08695</name>
</gene>
<evidence type="ECO:0000313" key="9">
    <source>
        <dbReference type="Proteomes" id="UP001348149"/>
    </source>
</evidence>
<organism evidence="8 9">
    <name type="scientific">Mesobacterium hydrothermale</name>
    <dbReference type="NCBI Taxonomy" id="3111907"/>
    <lineage>
        <taxon>Bacteria</taxon>
        <taxon>Pseudomonadati</taxon>
        <taxon>Pseudomonadota</taxon>
        <taxon>Alphaproteobacteria</taxon>
        <taxon>Rhodobacterales</taxon>
        <taxon>Roseobacteraceae</taxon>
        <taxon>Mesobacterium</taxon>
    </lineage>
</organism>
<keyword evidence="3" id="KW-1003">Cell membrane</keyword>
<sequence length="257" mass="26677">MTLLDFVLEQASALGWSFVLVFLRVGAAVSVMPGFGERSIPMRYKLMLAAALTVAVGASNPALPPIQSGVAGLAWPIVSETAVGLLLGLMLRLFILAMQTAGSIAAQSTSLAQIAGGAFPEPLPAIGHILSLAALTLLMITGFHVKTVLFLTLSYDLFPAGSMPDPQIVGQWGTALVGRAFALAFQLAAPFLLLSLAYNLVLGAINRAMPQLMVAFVGAPVITWGSLAVLLLVAPMLLSVWAGQVDAFLANPVAGAR</sequence>
<keyword evidence="6 7" id="KW-0472">Membrane</keyword>
<feature type="transmembrane region" description="Helical" evidence="7">
    <location>
        <begin position="44"/>
        <end position="63"/>
    </location>
</feature>
<evidence type="ECO:0000313" key="8">
    <source>
        <dbReference type="EMBL" id="MEC3861361.1"/>
    </source>
</evidence>
<keyword evidence="5 7" id="KW-1133">Transmembrane helix</keyword>
<dbReference type="PANTHER" id="PTHR30065">
    <property type="entry name" value="FLAGELLAR BIOSYNTHETIC PROTEIN FLIR"/>
    <property type="match status" value="1"/>
</dbReference>
<name>A0ABU6HG81_9RHOB</name>
<evidence type="ECO:0000256" key="1">
    <source>
        <dbReference type="ARBA" id="ARBA00004651"/>
    </source>
</evidence>
<dbReference type="PANTHER" id="PTHR30065:SF8">
    <property type="entry name" value="FLAGELLAR BIOSYNTHETIC PROTEIN FLIR"/>
    <property type="match status" value="1"/>
</dbReference>
<feature type="transmembrane region" description="Helical" evidence="7">
    <location>
        <begin position="175"/>
        <end position="201"/>
    </location>
</feature>
<keyword evidence="4 7" id="KW-0812">Transmembrane</keyword>
<feature type="transmembrane region" description="Helical" evidence="7">
    <location>
        <begin position="129"/>
        <end position="155"/>
    </location>
</feature>
<protein>
    <submittedName>
        <fullName evidence="8">Flagellar biosynthetic protein FliR</fullName>
    </submittedName>
</protein>
<reference evidence="8 9" key="1">
    <citation type="submission" date="2024-01" db="EMBL/GenBank/DDBJ databases">
        <title>Mesobacterium rodlantinim sp. nov., isolated from shallow sea hydrothermal systems off Kueishantao Island.</title>
        <authorList>
            <person name="Su Z."/>
            <person name="Tang K."/>
        </authorList>
    </citation>
    <scope>NUCLEOTIDE SEQUENCE [LARGE SCALE GENOMIC DNA]</scope>
    <source>
        <strain evidence="8 9">TK19101</strain>
    </source>
</reference>
<dbReference type="Pfam" id="PF01311">
    <property type="entry name" value="Bac_export_1"/>
    <property type="match status" value="1"/>
</dbReference>
<dbReference type="InterPro" id="IPR002010">
    <property type="entry name" value="T3SS_IM_R"/>
</dbReference>
<dbReference type="RefSeq" id="WP_326297077.1">
    <property type="nucleotide sequence ID" value="NZ_JAYLLH010000009.1"/>
</dbReference>
<comment type="subcellular location">
    <subcellularLocation>
        <location evidence="1">Cell membrane</location>
        <topology evidence="1">Multi-pass membrane protein</topology>
    </subcellularLocation>
</comment>
<evidence type="ECO:0000256" key="4">
    <source>
        <dbReference type="ARBA" id="ARBA00022692"/>
    </source>
</evidence>
<dbReference type="Proteomes" id="UP001348149">
    <property type="component" value="Unassembled WGS sequence"/>
</dbReference>
<keyword evidence="9" id="KW-1185">Reference proteome</keyword>
<evidence type="ECO:0000256" key="7">
    <source>
        <dbReference type="SAM" id="Phobius"/>
    </source>
</evidence>
<dbReference type="PRINTS" id="PR00953">
    <property type="entry name" value="TYPE3IMRPROT"/>
</dbReference>